<name>A0ABP4YKZ7_9ACTN</name>
<sequence length="99" mass="10939">MPPAMPQGKDQLSARPDVAWRDLGWRSPTYNDTGEGTDMESRERPAESGMVGLVDMSVDTLRELWDRGSDQQLDEALRRVTEPAGENAHAAVSAFNSHI</sequence>
<dbReference type="Proteomes" id="UP001500218">
    <property type="component" value="Unassembled WGS sequence"/>
</dbReference>
<evidence type="ECO:0000313" key="2">
    <source>
        <dbReference type="EMBL" id="GAA1817743.1"/>
    </source>
</evidence>
<proteinExistence type="predicted"/>
<organism evidence="2 3">
    <name type="scientific">Luedemannella flava</name>
    <dbReference type="NCBI Taxonomy" id="349316"/>
    <lineage>
        <taxon>Bacteria</taxon>
        <taxon>Bacillati</taxon>
        <taxon>Actinomycetota</taxon>
        <taxon>Actinomycetes</taxon>
        <taxon>Micromonosporales</taxon>
        <taxon>Micromonosporaceae</taxon>
        <taxon>Luedemannella</taxon>
    </lineage>
</organism>
<evidence type="ECO:0000313" key="3">
    <source>
        <dbReference type="Proteomes" id="UP001500218"/>
    </source>
</evidence>
<accession>A0ABP4YKZ7</accession>
<comment type="caution">
    <text evidence="2">The sequence shown here is derived from an EMBL/GenBank/DDBJ whole genome shotgun (WGS) entry which is preliminary data.</text>
</comment>
<keyword evidence="3" id="KW-1185">Reference proteome</keyword>
<protein>
    <submittedName>
        <fullName evidence="2">Uncharacterized protein</fullName>
    </submittedName>
</protein>
<gene>
    <name evidence="2" type="ORF">GCM10009682_43180</name>
</gene>
<reference evidence="3" key="1">
    <citation type="journal article" date="2019" name="Int. J. Syst. Evol. Microbiol.">
        <title>The Global Catalogue of Microorganisms (GCM) 10K type strain sequencing project: providing services to taxonomists for standard genome sequencing and annotation.</title>
        <authorList>
            <consortium name="The Broad Institute Genomics Platform"/>
            <consortium name="The Broad Institute Genome Sequencing Center for Infectious Disease"/>
            <person name="Wu L."/>
            <person name="Ma J."/>
        </authorList>
    </citation>
    <scope>NUCLEOTIDE SEQUENCE [LARGE SCALE GENOMIC DNA]</scope>
    <source>
        <strain evidence="3">JCM 13250</strain>
    </source>
</reference>
<dbReference type="EMBL" id="BAAALT010000150">
    <property type="protein sequence ID" value="GAA1817743.1"/>
    <property type="molecule type" value="Genomic_DNA"/>
</dbReference>
<feature type="region of interest" description="Disordered" evidence="1">
    <location>
        <begin position="1"/>
        <end position="52"/>
    </location>
</feature>
<evidence type="ECO:0000256" key="1">
    <source>
        <dbReference type="SAM" id="MobiDB-lite"/>
    </source>
</evidence>